<dbReference type="InterPro" id="IPR005094">
    <property type="entry name" value="Endonuclease_MobA/VirD2"/>
</dbReference>
<feature type="region of interest" description="Disordered" evidence="1">
    <location>
        <begin position="207"/>
        <end position="448"/>
    </location>
</feature>
<accession>A0A546XR59</accession>
<dbReference type="InterPro" id="IPR016644">
    <property type="entry name" value="VirD2"/>
</dbReference>
<dbReference type="RefSeq" id="WP_010900357.1">
    <property type="nucleotide sequence ID" value="NZ_SGOD01000007.1"/>
</dbReference>
<organism evidence="3 4">
    <name type="scientific">Agrobacterium tumefaciens</name>
    <dbReference type="NCBI Taxonomy" id="358"/>
    <lineage>
        <taxon>Bacteria</taxon>
        <taxon>Pseudomonadati</taxon>
        <taxon>Pseudomonadota</taxon>
        <taxon>Alphaproteobacteria</taxon>
        <taxon>Hyphomicrobiales</taxon>
        <taxon>Rhizobiaceae</taxon>
        <taxon>Rhizobium/Agrobacterium group</taxon>
        <taxon>Agrobacterium</taxon>
        <taxon>Agrobacterium tumefaciens complex</taxon>
    </lineage>
</organism>
<evidence type="ECO:0000313" key="3">
    <source>
        <dbReference type="EMBL" id="TRB03218.1"/>
    </source>
</evidence>
<sequence>MPDRSQVIIRIVPGGGTKTLQQIINQFEYLSRKGKLELQRSARHLDIFVPPDEIRELARSWLQETGTYHESQPDEERQQDLTTHIIVSFPAGTSQVAAYAASREWAAEMFGSGAGGGRYNYLTAFHIDRDHPHLHVVVNRRELLGHGWLKISRRHPQLNYDALRIKMSEISLRHGVVLEATRRAERGITERPMTFAQYRRLERQQANQIRFEDPEFEEFSPGGNDREPDQSFNSSHGEPPQNVSVSSERNECLQPVSEARSRAPIGSNGNGVTPDRVPSENDSRSQSGSGEAFMDDDNLRNGPLTIAGDGQDLEGRSGIHRLATEPVTHTTSEDDVRQRPHRKRPRGDEEEQSGAKLTRVNGVRTGVTISDVPVAQDDPITSPIQPPGPNPLHDPGQTSIATDALPPTADRPQQGEPNSKRARDDDAEPSIRKRSRDGRSQGDEGNRR</sequence>
<dbReference type="Proteomes" id="UP000317023">
    <property type="component" value="Unassembled WGS sequence"/>
</dbReference>
<feature type="compositionally biased region" description="Polar residues" evidence="1">
    <location>
        <begin position="230"/>
        <end position="247"/>
    </location>
</feature>
<dbReference type="GO" id="GO:0051819">
    <property type="term" value="P:symbiont-mediated induction of tumor or growth in host"/>
    <property type="evidence" value="ECO:0007669"/>
    <property type="project" value="InterPro"/>
</dbReference>
<dbReference type="PIRSF" id="PIRSF016095">
    <property type="entry name" value="Endonuclease_VirD2"/>
    <property type="match status" value="1"/>
</dbReference>
<keyword evidence="3" id="KW-0255">Endonuclease</keyword>
<dbReference type="NCBIfam" id="NF010437">
    <property type="entry name" value="PRK13863.1"/>
    <property type="match status" value="1"/>
</dbReference>
<keyword evidence="3" id="KW-0540">Nuclease</keyword>
<proteinExistence type="predicted"/>
<protein>
    <submittedName>
        <fullName evidence="3">T-DNA border endonuclease VirD2</fullName>
    </submittedName>
</protein>
<evidence type="ECO:0000256" key="1">
    <source>
        <dbReference type="SAM" id="MobiDB-lite"/>
    </source>
</evidence>
<dbReference type="AlphaFoldDB" id="A0A546XR59"/>
<keyword evidence="3" id="KW-0378">Hydrolase</keyword>
<feature type="domain" description="MobA/VirD2-like nuclease" evidence="2">
    <location>
        <begin position="52"/>
        <end position="151"/>
    </location>
</feature>
<feature type="compositionally biased region" description="Basic and acidic residues" evidence="1">
    <location>
        <begin position="437"/>
        <end position="448"/>
    </location>
</feature>
<comment type="caution">
    <text evidence="3">The sequence shown here is derived from an EMBL/GenBank/DDBJ whole genome shotgun (WGS) entry which is preliminary data.</text>
</comment>
<dbReference type="EMBL" id="SGOE01000009">
    <property type="protein sequence ID" value="TRB03218.1"/>
    <property type="molecule type" value="Genomic_DNA"/>
</dbReference>
<dbReference type="GO" id="GO:0004520">
    <property type="term" value="F:DNA endonuclease activity"/>
    <property type="evidence" value="ECO:0007669"/>
    <property type="project" value="InterPro"/>
</dbReference>
<gene>
    <name evidence="3" type="ORF">EXN61_23090</name>
</gene>
<evidence type="ECO:0000259" key="2">
    <source>
        <dbReference type="Pfam" id="PF03432"/>
    </source>
</evidence>
<reference evidence="3 4" key="1">
    <citation type="journal article" date="2019" name="Appl. Microbiol. Biotechnol.">
        <title>Differential efficiency of wild type rhizogenic strains for rol gene transformation of plants.</title>
        <authorList>
            <person name="Desmet S."/>
            <person name="De Keyser E."/>
            <person name="Van Vaerenbergh J."/>
            <person name="Baeyen S."/>
            <person name="Van Huylenbroeck J."/>
            <person name="Geelen D."/>
            <person name="Dhooghe E."/>
        </authorList>
    </citation>
    <scope>NUCLEOTIDE SEQUENCE [LARGE SCALE GENOMIC DNA]</scope>
    <source>
        <strain evidence="3 4">MAFF210266</strain>
    </source>
</reference>
<evidence type="ECO:0000313" key="4">
    <source>
        <dbReference type="Proteomes" id="UP000317023"/>
    </source>
</evidence>
<dbReference type="Pfam" id="PF03432">
    <property type="entry name" value="Relaxase"/>
    <property type="match status" value="1"/>
</dbReference>
<name>A0A546XR59_AGRTU</name>